<evidence type="ECO:0000256" key="1">
    <source>
        <dbReference type="SAM" id="Phobius"/>
    </source>
</evidence>
<keyword evidence="1" id="KW-1133">Transmembrane helix</keyword>
<dbReference type="GeneID" id="129343098"/>
<keyword evidence="1" id="KW-0812">Transmembrane</keyword>
<reference evidence="4" key="1">
    <citation type="submission" date="2025-08" db="UniProtKB">
        <authorList>
            <consortium name="RefSeq"/>
        </authorList>
    </citation>
    <scope>IDENTIFICATION</scope>
    <source>
        <tissue evidence="4">Blood</tissue>
    </source>
</reference>
<keyword evidence="1" id="KW-0472">Membrane</keyword>
<feature type="domain" description="GOLD" evidence="2">
    <location>
        <begin position="138"/>
        <end position="295"/>
    </location>
</feature>
<dbReference type="RefSeq" id="XP_054855079.1">
    <property type="nucleotide sequence ID" value="XM_054999104.1"/>
</dbReference>
<keyword evidence="3" id="KW-1185">Reference proteome</keyword>
<accession>A0AA97LH06</accession>
<dbReference type="AlphaFoldDB" id="A0AA97LH06"/>
<sequence>MINLQHSPPQDVLLTALAFQGNMSELARNGIQWALSGLFQSLIVQVKRILIFSTTVIMSSVLLSALWLAVQKADYSLSKGEHEVTLSNTQKWAPHSVIRILRDFLQYAAIVLSSYEPLSLRNLLRHRDQLNGVNYMLQACFNEAIDGFNQEPLLVQENSKMVIHCDGQTVQFLSGTGDCEISVYVLRNSIQYDVRERTAEMYLARLSSRQEPLSIRDLLRVKSNLQSWGVLSEELQGCLEFAVQEYSEEPLCVQDNANMVVDCGGQVLKFASGRQDNAISIYDVRDGTIHYQVRISSLWASTVRFFKGNKDHTYTRRMKRSLLD</sequence>
<evidence type="ECO:0000259" key="2">
    <source>
        <dbReference type="PROSITE" id="PS50866"/>
    </source>
</evidence>
<gene>
    <name evidence="4" type="primary">LOC129343098</name>
</gene>
<evidence type="ECO:0000313" key="3">
    <source>
        <dbReference type="Proteomes" id="UP001190640"/>
    </source>
</evidence>
<dbReference type="KEGG" id="emc:129343098"/>
<evidence type="ECO:0000313" key="4">
    <source>
        <dbReference type="RefSeq" id="XP_054855079.1"/>
    </source>
</evidence>
<dbReference type="InterPro" id="IPR009038">
    <property type="entry name" value="GOLD_dom"/>
</dbReference>
<organism evidence="3 4">
    <name type="scientific">Eublepharis macularius</name>
    <name type="common">Leopard gecko</name>
    <name type="synonym">Cyrtodactylus macularius</name>
    <dbReference type="NCBI Taxonomy" id="481883"/>
    <lineage>
        <taxon>Eukaryota</taxon>
        <taxon>Metazoa</taxon>
        <taxon>Chordata</taxon>
        <taxon>Craniata</taxon>
        <taxon>Vertebrata</taxon>
        <taxon>Euteleostomi</taxon>
        <taxon>Lepidosauria</taxon>
        <taxon>Squamata</taxon>
        <taxon>Bifurcata</taxon>
        <taxon>Gekkota</taxon>
        <taxon>Eublepharidae</taxon>
        <taxon>Eublepharinae</taxon>
        <taxon>Eublepharis</taxon>
    </lineage>
</organism>
<protein>
    <submittedName>
        <fullName evidence="4">Uncharacterized protein LOC129343098 isoform X1</fullName>
    </submittedName>
</protein>
<dbReference type="PROSITE" id="PS50866">
    <property type="entry name" value="GOLD"/>
    <property type="match status" value="1"/>
</dbReference>
<dbReference type="Proteomes" id="UP001190640">
    <property type="component" value="Chromosome 15"/>
</dbReference>
<name>A0AA97LH06_EUBMA</name>
<proteinExistence type="predicted"/>
<feature type="transmembrane region" description="Helical" evidence="1">
    <location>
        <begin position="49"/>
        <end position="70"/>
    </location>
</feature>